<proteinExistence type="predicted"/>
<gene>
    <name evidence="2" type="ORF">Vbra_12466</name>
</gene>
<name>A0A0G4EN40_VITBC</name>
<evidence type="ECO:0000313" key="2">
    <source>
        <dbReference type="EMBL" id="CEL98415.1"/>
    </source>
</evidence>
<feature type="compositionally biased region" description="Basic and acidic residues" evidence="1">
    <location>
        <begin position="540"/>
        <end position="551"/>
    </location>
</feature>
<reference evidence="2 3" key="1">
    <citation type="submission" date="2014-11" db="EMBL/GenBank/DDBJ databases">
        <authorList>
            <person name="Zhu J."/>
            <person name="Qi W."/>
            <person name="Song R."/>
        </authorList>
    </citation>
    <scope>NUCLEOTIDE SEQUENCE [LARGE SCALE GENOMIC DNA]</scope>
</reference>
<dbReference type="InParanoid" id="A0A0G4EN40"/>
<dbReference type="InterPro" id="IPR016024">
    <property type="entry name" value="ARM-type_fold"/>
</dbReference>
<dbReference type="SUPFAM" id="SSF48371">
    <property type="entry name" value="ARM repeat"/>
    <property type="match status" value="1"/>
</dbReference>
<feature type="compositionally biased region" description="Polar residues" evidence="1">
    <location>
        <begin position="507"/>
        <end position="520"/>
    </location>
</feature>
<keyword evidence="3" id="KW-1185">Reference proteome</keyword>
<feature type="compositionally biased region" description="Acidic residues" evidence="1">
    <location>
        <begin position="637"/>
        <end position="651"/>
    </location>
</feature>
<accession>A0A0G4EN40</accession>
<dbReference type="InterPro" id="IPR011989">
    <property type="entry name" value="ARM-like"/>
</dbReference>
<feature type="region of interest" description="Disordered" evidence="1">
    <location>
        <begin position="507"/>
        <end position="681"/>
    </location>
</feature>
<dbReference type="AlphaFoldDB" id="A0A0G4EN40"/>
<dbReference type="EMBL" id="CDMY01000270">
    <property type="protein sequence ID" value="CEL98415.1"/>
    <property type="molecule type" value="Genomic_DNA"/>
</dbReference>
<feature type="compositionally biased region" description="Basic and acidic residues" evidence="1">
    <location>
        <begin position="558"/>
        <end position="568"/>
    </location>
</feature>
<evidence type="ECO:0000256" key="1">
    <source>
        <dbReference type="SAM" id="MobiDB-lite"/>
    </source>
</evidence>
<evidence type="ECO:0000313" key="3">
    <source>
        <dbReference type="Proteomes" id="UP000041254"/>
    </source>
</evidence>
<feature type="region of interest" description="Disordered" evidence="1">
    <location>
        <begin position="16"/>
        <end position="84"/>
    </location>
</feature>
<dbReference type="Gene3D" id="1.25.10.10">
    <property type="entry name" value="Leucine-rich Repeat Variant"/>
    <property type="match status" value="1"/>
</dbReference>
<dbReference type="Proteomes" id="UP000041254">
    <property type="component" value="Unassembled WGS sequence"/>
</dbReference>
<protein>
    <submittedName>
        <fullName evidence="2">Uncharacterized protein</fullName>
    </submittedName>
</protein>
<dbReference type="VEuPathDB" id="CryptoDB:Vbra_12466"/>
<organism evidence="2 3">
    <name type="scientific">Vitrella brassicaformis (strain CCMP3155)</name>
    <dbReference type="NCBI Taxonomy" id="1169540"/>
    <lineage>
        <taxon>Eukaryota</taxon>
        <taxon>Sar</taxon>
        <taxon>Alveolata</taxon>
        <taxon>Colpodellida</taxon>
        <taxon>Vitrellaceae</taxon>
        <taxon>Vitrella</taxon>
    </lineage>
</organism>
<feature type="compositionally biased region" description="Acidic residues" evidence="1">
    <location>
        <begin position="569"/>
        <end position="582"/>
    </location>
</feature>
<sequence length="681" mass="70685">MGCACGKRTDVVKQKSNVDVEPGPLNTIKVSQESPEAVNGAPKVTAADGDGEPESTAHPLAPPAEGGDLKPPQFENGDNGRMRVDRVPTADVGKVSADEAAKMRKLSQGLVASVIEKCSEKMGVAVVTSGEGGAAGETDEAVEEDRLTYEERLVVRLMNATTPEQTEDALEEMLKTVNVVDPKETDSPVRKALADAGCIDACLSVLNRRPPSASSCEGALGVLLALALNDDTHAKLCQKQVPHGVMGAVGALFPEGTSGISASLSAEDLATLVNVACLAWRLLYAMIAGDQNMIQPWVDEGGVKIALDFAADADSKCDGHQEVYGWSLAALRALASGEKASAMCSLMVTQGALRVIQHRLATALSTSPPPVEDERRWGGMRLCVEHAMGLLGGVQQNCSEVSWRLTHRPVTPIGASETEGTLANSAEVGLMWKLVCGLLKADHWNDDEQLVLQGVFALGMALANDVSNRDAIRADGGEAAAKIALTKYAHHPEITKFAQGLLTLLTPQPGQEQDTTSTAPPATKTLESEETVQQAPAPPTDDKDDGKKAAEEETAAVVEREAVAKPPEEGEAPEADEVEGEGGEAATAPDDAQQGEKEEEAAAVDAGAPEGGAGADEPEVAAGAADRADEPVAAAEAEADADGEGQEEAEGEAAGGGEGQGTTEEEKMEVQAQALADVLVS</sequence>
<feature type="compositionally biased region" description="Low complexity" evidence="1">
    <location>
        <begin position="620"/>
        <end position="636"/>
    </location>
</feature>